<dbReference type="PANTHER" id="PTHR43037:SF1">
    <property type="entry name" value="BLL1128 PROTEIN"/>
    <property type="match status" value="1"/>
</dbReference>
<sequence length="397" mass="41941">MAKLGRTIANLARYAKAMESMAATAGAAEPGRLVEVSDFGANPGNLRMLAHVPAQVGPRPGLVVVLHGCKQNAGGYDQGTGWSDLADRHGFLLLVPEQRPANNPNNCFSWFEPGDTRRGAGEAASIRAMVAWMVREHGVDEERIFVTGLSAGGAMTAVMLATYPEVFAAGAIVAGLPYGSAQTMQEAFEGMFTARPRAARAWGDLVREASPHRGPWPRVSVWHGSADTTVVPANADEIVKQWTDVHGLNPGAAERTREGTAERAVWRDRSGAVAVESFSIPGLAHGTPLDTGPGEACCGRAGPFLLEAGISSTHHIARFFGLLDGRAETRPAEAVIIPPAPRAAPERPVPPQRELAAFTAPRREEPRPGPGPGGRTLPIDVEAVINKALRAAGLIKP</sequence>
<dbReference type="NCBIfam" id="TIGR01840">
    <property type="entry name" value="esterase_phb"/>
    <property type="match status" value="1"/>
</dbReference>
<reference evidence="4 5" key="2">
    <citation type="submission" date="2019-09" db="EMBL/GenBank/DDBJ databases">
        <authorList>
            <person name="Jin C."/>
        </authorList>
    </citation>
    <scope>NUCLEOTIDE SEQUENCE [LARGE SCALE GENOMIC DNA]</scope>
    <source>
        <strain evidence="4 5">BN140002</strain>
    </source>
</reference>
<dbReference type="Pfam" id="PF10503">
    <property type="entry name" value="Esterase_PHB"/>
    <property type="match status" value="1"/>
</dbReference>
<dbReference type="EMBL" id="VUOA01000045">
    <property type="protein sequence ID" value="KAA2234680.1"/>
    <property type="molecule type" value="Genomic_DNA"/>
</dbReference>
<dbReference type="Proteomes" id="UP000323142">
    <property type="component" value="Unassembled WGS sequence"/>
</dbReference>
<dbReference type="OrthoDB" id="9767239at2"/>
<accession>A0A5B2V8A1</accession>
<dbReference type="SUPFAM" id="SSF53474">
    <property type="entry name" value="alpha/beta-Hydrolases"/>
    <property type="match status" value="2"/>
</dbReference>
<evidence type="ECO:0000256" key="2">
    <source>
        <dbReference type="ARBA" id="ARBA00022801"/>
    </source>
</evidence>
<name>A0A5B2V8A1_9HYPH</name>
<gene>
    <name evidence="4" type="ORF">F0L46_23230</name>
</gene>
<evidence type="ECO:0000313" key="4">
    <source>
        <dbReference type="EMBL" id="KAA2234680.1"/>
    </source>
</evidence>
<evidence type="ECO:0000256" key="1">
    <source>
        <dbReference type="ARBA" id="ARBA00022729"/>
    </source>
</evidence>
<comment type="caution">
    <text evidence="4">The sequence shown here is derived from an EMBL/GenBank/DDBJ whole genome shotgun (WGS) entry which is preliminary data.</text>
</comment>
<keyword evidence="1" id="KW-0732">Signal</keyword>
<dbReference type="AlphaFoldDB" id="A0A5B2V8A1"/>
<reference evidence="4 5" key="1">
    <citation type="submission" date="2019-09" db="EMBL/GenBank/DDBJ databases">
        <title>Salinarimonas rosea gen. nov., sp. nov., a new member of the a-2 subgroup of the Proteobacteria.</title>
        <authorList>
            <person name="Liu J."/>
        </authorList>
    </citation>
    <scope>NUCLEOTIDE SEQUENCE [LARGE SCALE GENOMIC DNA]</scope>
    <source>
        <strain evidence="4 5">BN140002</strain>
    </source>
</reference>
<dbReference type="GO" id="GO:0016787">
    <property type="term" value="F:hydrolase activity"/>
    <property type="evidence" value="ECO:0007669"/>
    <property type="project" value="UniProtKB-KW"/>
</dbReference>
<dbReference type="GO" id="GO:0005576">
    <property type="term" value="C:extracellular region"/>
    <property type="evidence" value="ECO:0007669"/>
    <property type="project" value="InterPro"/>
</dbReference>
<dbReference type="InterPro" id="IPR050955">
    <property type="entry name" value="Plant_Biomass_Hydrol_Est"/>
</dbReference>
<dbReference type="InterPro" id="IPR029058">
    <property type="entry name" value="AB_hydrolase_fold"/>
</dbReference>
<evidence type="ECO:0000313" key="5">
    <source>
        <dbReference type="Proteomes" id="UP000323142"/>
    </source>
</evidence>
<evidence type="ECO:0000256" key="3">
    <source>
        <dbReference type="SAM" id="MobiDB-lite"/>
    </source>
</evidence>
<dbReference type="RefSeq" id="WP_149821999.1">
    <property type="nucleotide sequence ID" value="NZ_VUOA01000045.1"/>
</dbReference>
<feature type="region of interest" description="Disordered" evidence="3">
    <location>
        <begin position="339"/>
        <end position="379"/>
    </location>
</feature>
<keyword evidence="2" id="KW-0378">Hydrolase</keyword>
<dbReference type="PANTHER" id="PTHR43037">
    <property type="entry name" value="UNNAMED PRODUCT-RELATED"/>
    <property type="match status" value="1"/>
</dbReference>
<keyword evidence="5" id="KW-1185">Reference proteome</keyword>
<feature type="compositionally biased region" description="Pro residues" evidence="3">
    <location>
        <begin position="339"/>
        <end position="351"/>
    </location>
</feature>
<protein>
    <submittedName>
        <fullName evidence="4">PHB depolymerase family esterase</fullName>
    </submittedName>
</protein>
<dbReference type="InterPro" id="IPR010126">
    <property type="entry name" value="Esterase_phb"/>
</dbReference>
<proteinExistence type="predicted"/>
<dbReference type="Gene3D" id="3.40.50.1820">
    <property type="entry name" value="alpha/beta hydrolase"/>
    <property type="match status" value="1"/>
</dbReference>
<organism evidence="4 5">
    <name type="scientific">Salinarimonas soli</name>
    <dbReference type="NCBI Taxonomy" id="1638099"/>
    <lineage>
        <taxon>Bacteria</taxon>
        <taxon>Pseudomonadati</taxon>
        <taxon>Pseudomonadota</taxon>
        <taxon>Alphaproteobacteria</taxon>
        <taxon>Hyphomicrobiales</taxon>
        <taxon>Salinarimonadaceae</taxon>
        <taxon>Salinarimonas</taxon>
    </lineage>
</organism>